<feature type="compositionally biased region" description="Polar residues" evidence="1">
    <location>
        <begin position="70"/>
        <end position="84"/>
    </location>
</feature>
<evidence type="ECO:0000313" key="3">
    <source>
        <dbReference type="Proteomes" id="UP000291343"/>
    </source>
</evidence>
<feature type="region of interest" description="Disordered" evidence="1">
    <location>
        <begin position="60"/>
        <end position="108"/>
    </location>
</feature>
<gene>
    <name evidence="2" type="ORF">LSTR_LSTR016658</name>
</gene>
<name>A0A482WNX9_LAOST</name>
<accession>A0A482WNX9</accession>
<reference evidence="2 3" key="1">
    <citation type="journal article" date="2017" name="Gigascience">
        <title>Genome sequence of the small brown planthopper, Laodelphax striatellus.</title>
        <authorList>
            <person name="Zhu J."/>
            <person name="Jiang F."/>
            <person name="Wang X."/>
            <person name="Yang P."/>
            <person name="Bao Y."/>
            <person name="Zhao W."/>
            <person name="Wang W."/>
            <person name="Lu H."/>
            <person name="Wang Q."/>
            <person name="Cui N."/>
            <person name="Li J."/>
            <person name="Chen X."/>
            <person name="Luo L."/>
            <person name="Yu J."/>
            <person name="Kang L."/>
            <person name="Cui F."/>
        </authorList>
    </citation>
    <scope>NUCLEOTIDE SEQUENCE [LARGE SCALE GENOMIC DNA]</scope>
    <source>
        <strain evidence="2">Lst14</strain>
    </source>
</reference>
<keyword evidence="3" id="KW-1185">Reference proteome</keyword>
<organism evidence="2 3">
    <name type="scientific">Laodelphax striatellus</name>
    <name type="common">Small brown planthopper</name>
    <name type="synonym">Delphax striatella</name>
    <dbReference type="NCBI Taxonomy" id="195883"/>
    <lineage>
        <taxon>Eukaryota</taxon>
        <taxon>Metazoa</taxon>
        <taxon>Ecdysozoa</taxon>
        <taxon>Arthropoda</taxon>
        <taxon>Hexapoda</taxon>
        <taxon>Insecta</taxon>
        <taxon>Pterygota</taxon>
        <taxon>Neoptera</taxon>
        <taxon>Paraneoptera</taxon>
        <taxon>Hemiptera</taxon>
        <taxon>Auchenorrhyncha</taxon>
        <taxon>Fulgoroidea</taxon>
        <taxon>Delphacidae</taxon>
        <taxon>Criomorphinae</taxon>
        <taxon>Laodelphax</taxon>
    </lineage>
</organism>
<comment type="caution">
    <text evidence="2">The sequence shown here is derived from an EMBL/GenBank/DDBJ whole genome shotgun (WGS) entry which is preliminary data.</text>
</comment>
<dbReference type="Proteomes" id="UP000291343">
    <property type="component" value="Unassembled WGS sequence"/>
</dbReference>
<protein>
    <submittedName>
        <fullName evidence="2">Uncharacterized protein</fullName>
    </submittedName>
</protein>
<dbReference type="EMBL" id="QKKF02030392">
    <property type="protein sequence ID" value="RZF34730.1"/>
    <property type="molecule type" value="Genomic_DNA"/>
</dbReference>
<dbReference type="AlphaFoldDB" id="A0A482WNX9"/>
<sequence>MAIRRSRFVGRQRRKTRKARPWNGVVGLWRILGDLRLLPRVITYPTYTLYAQAAMITSKSVSPKPGTLQCRGTDSLPSHGSDPQLSKFKASESISKTSGSTADKPPTRFQGVLPAVAECLG</sequence>
<dbReference type="InParanoid" id="A0A482WNX9"/>
<feature type="compositionally biased region" description="Polar residues" evidence="1">
    <location>
        <begin position="92"/>
        <end position="101"/>
    </location>
</feature>
<proteinExistence type="predicted"/>
<evidence type="ECO:0000313" key="2">
    <source>
        <dbReference type="EMBL" id="RZF34730.1"/>
    </source>
</evidence>
<evidence type="ECO:0000256" key="1">
    <source>
        <dbReference type="SAM" id="MobiDB-lite"/>
    </source>
</evidence>